<proteinExistence type="inferred from homology"/>
<dbReference type="EMBL" id="CP015581">
    <property type="protein sequence ID" value="ARU96713.1"/>
    <property type="molecule type" value="Genomic_DNA"/>
</dbReference>
<dbReference type="GO" id="GO:0016853">
    <property type="term" value="F:isomerase activity"/>
    <property type="evidence" value="ECO:0007669"/>
    <property type="project" value="UniProtKB-KW"/>
</dbReference>
<feature type="active site" evidence="3">
    <location>
        <position position="49"/>
    </location>
</feature>
<keyword evidence="6" id="KW-1185">Reference proteome</keyword>
<evidence type="ECO:0000256" key="3">
    <source>
        <dbReference type="PIRSR" id="PIRSR016184-1"/>
    </source>
</evidence>
<dbReference type="Proteomes" id="UP000195729">
    <property type="component" value="Chromosome"/>
</dbReference>
<reference evidence="6 7" key="1">
    <citation type="submission" date="2016-05" db="EMBL/GenBank/DDBJ databases">
        <title>Complete genome sequence of two 2,5-diketo-D-glunonic acid producing strain Tatumella citrea.</title>
        <authorList>
            <person name="Duan C."/>
            <person name="Yang J."/>
            <person name="Yang S."/>
        </authorList>
    </citation>
    <scope>NUCLEOTIDE SEQUENCE [LARGE SCALE GENOMIC DNA]</scope>
    <source>
        <strain evidence="5 6">ATCC 39140</strain>
        <strain evidence="4 7">DSM 13699</strain>
    </source>
</reference>
<dbReference type="Gene3D" id="3.10.310.10">
    <property type="entry name" value="Diaminopimelate Epimerase, Chain A, domain 1"/>
    <property type="match status" value="2"/>
</dbReference>
<gene>
    <name evidence="4" type="ORF">A7K98_02025</name>
    <name evidence="5" type="ORF">A7K99_02025</name>
</gene>
<organism evidence="4 7">
    <name type="scientific">Tatumella citrea</name>
    <name type="common">Pantoea citrea</name>
    <dbReference type="NCBI Taxonomy" id="53336"/>
    <lineage>
        <taxon>Bacteria</taxon>
        <taxon>Pseudomonadati</taxon>
        <taxon>Pseudomonadota</taxon>
        <taxon>Gammaproteobacteria</taxon>
        <taxon>Enterobacterales</taxon>
        <taxon>Erwiniaceae</taxon>
        <taxon>Tatumella</taxon>
    </lineage>
</organism>
<dbReference type="OrthoDB" id="9788221at2"/>
<evidence type="ECO:0000256" key="1">
    <source>
        <dbReference type="ARBA" id="ARBA00008270"/>
    </source>
</evidence>
<dbReference type="InterPro" id="IPR003719">
    <property type="entry name" value="Phenazine_PhzF-like"/>
</dbReference>
<dbReference type="EMBL" id="CP015579">
    <property type="protein sequence ID" value="ARU92677.1"/>
    <property type="molecule type" value="Genomic_DNA"/>
</dbReference>
<dbReference type="NCBIfam" id="TIGR00654">
    <property type="entry name" value="PhzF_family"/>
    <property type="match status" value="1"/>
</dbReference>
<evidence type="ECO:0000256" key="2">
    <source>
        <dbReference type="ARBA" id="ARBA00023235"/>
    </source>
</evidence>
<dbReference type="GO" id="GO:0005737">
    <property type="term" value="C:cytoplasm"/>
    <property type="evidence" value="ECO:0007669"/>
    <property type="project" value="TreeGrafter"/>
</dbReference>
<accession>A0A1Y0LF52</accession>
<dbReference type="PANTHER" id="PTHR13774:SF39">
    <property type="entry name" value="BIOSYNTHESIS PROTEIN, PUTATIVE-RELATED"/>
    <property type="match status" value="1"/>
</dbReference>
<dbReference type="KEGG" id="tci:A7K98_02025"/>
<dbReference type="PIRSF" id="PIRSF016184">
    <property type="entry name" value="PhzC_PhzF"/>
    <property type="match status" value="1"/>
</dbReference>
<dbReference type="Proteomes" id="UP000195814">
    <property type="component" value="Chromosome"/>
</dbReference>
<dbReference type="Pfam" id="PF02567">
    <property type="entry name" value="PhzC-PhzF"/>
    <property type="match status" value="1"/>
</dbReference>
<evidence type="ECO:0000313" key="5">
    <source>
        <dbReference type="EMBL" id="ARU96713.1"/>
    </source>
</evidence>
<protein>
    <submittedName>
        <fullName evidence="4">PhzF family phenazine biosynthesis protein</fullName>
    </submittedName>
</protein>
<dbReference type="RefSeq" id="WP_087487059.1">
    <property type="nucleotide sequence ID" value="NZ_CP015579.1"/>
</dbReference>
<evidence type="ECO:0000313" key="6">
    <source>
        <dbReference type="Proteomes" id="UP000195729"/>
    </source>
</evidence>
<dbReference type="PANTHER" id="PTHR13774">
    <property type="entry name" value="PHENAZINE BIOSYNTHESIS PROTEIN"/>
    <property type="match status" value="1"/>
</dbReference>
<comment type="similarity">
    <text evidence="1">Belongs to the PhzF family.</text>
</comment>
<name>A0A1Y0LF52_TATCI</name>
<sequence>MQYPASELVHIAAFSDAGQGGNPAGVWTGTQFPADEEMQRIAAEVGFSETAFAVPLDETHKLWRVRYFSPEAEVPFCGHATIATTTGIARRYGAGDYQFQLNLTTIPVSAQPDESGNWQATLLSPPTHSQPVEQLLVDQALQLFGYSREDLDQRIPPARIHGGADHLILTLKQRSQLAAMHYSQAEGGVLMRKNGWVTILLVVAEDEQHFHTRNPFAYGGVYEDPATGAASAAFAGYLRDIGWPHHGEIEIIQGEDMGMRSRIIAKITDEPGSPIAVSGQARLME</sequence>
<dbReference type="SUPFAM" id="SSF54506">
    <property type="entry name" value="Diaminopimelate epimerase-like"/>
    <property type="match status" value="1"/>
</dbReference>
<dbReference type="AlphaFoldDB" id="A0A1Y0LF52"/>
<evidence type="ECO:0000313" key="4">
    <source>
        <dbReference type="EMBL" id="ARU92677.1"/>
    </source>
</evidence>
<keyword evidence="2" id="KW-0413">Isomerase</keyword>
<evidence type="ECO:0000313" key="7">
    <source>
        <dbReference type="Proteomes" id="UP000195814"/>
    </source>
</evidence>